<feature type="non-terminal residue" evidence="2">
    <location>
        <position position="244"/>
    </location>
</feature>
<dbReference type="EMBL" id="JABBWE010000078">
    <property type="protein sequence ID" value="KAG1787510.1"/>
    <property type="molecule type" value="Genomic_DNA"/>
</dbReference>
<dbReference type="Proteomes" id="UP000719766">
    <property type="component" value="Unassembled WGS sequence"/>
</dbReference>
<dbReference type="GO" id="GO:0003677">
    <property type="term" value="F:DNA binding"/>
    <property type="evidence" value="ECO:0007669"/>
    <property type="project" value="InterPro"/>
</dbReference>
<sequence length="244" mass="28073">LHHFPVEPTPDTLSFYVVYMCQHIQPRSVESYLTGIVSQLEPYFPAVRSIRQSHLVKQSLQGSARRFGRPTRRKQPLMRKDLVRVVHDLTRPWAFDDLLWVSQLLSGFFGLMRVGELVWPDQLDLQDYSKLSLRHSVRVDVDYYSFLLPRDKADIHFEGNQVLIQRSEDDDDPLAPFVAYLNMRDARFPLQPFLWLRSTGTPLTRAWFIRRLRAFFPASIAGHSLRAGGATSLAAANVPPASIQ</sequence>
<dbReference type="RefSeq" id="XP_041154856.1">
    <property type="nucleotide sequence ID" value="XM_041296186.1"/>
</dbReference>
<protein>
    <submittedName>
        <fullName evidence="2">Uncharacterized protein</fullName>
    </submittedName>
</protein>
<keyword evidence="3" id="KW-1185">Reference proteome</keyword>
<evidence type="ECO:0000256" key="1">
    <source>
        <dbReference type="ARBA" id="ARBA00023172"/>
    </source>
</evidence>
<dbReference type="PANTHER" id="PTHR34605:SF3">
    <property type="entry name" value="P CELL-TYPE AGGLUTINATION PROTEIN MAP4-LIKE-RELATED"/>
    <property type="match status" value="1"/>
</dbReference>
<dbReference type="GO" id="GO:0015074">
    <property type="term" value="P:DNA integration"/>
    <property type="evidence" value="ECO:0007669"/>
    <property type="project" value="InterPro"/>
</dbReference>
<dbReference type="InterPro" id="IPR013762">
    <property type="entry name" value="Integrase-like_cat_sf"/>
</dbReference>
<dbReference type="AlphaFoldDB" id="A0A9P7AE85"/>
<dbReference type="GeneID" id="64589950"/>
<reference evidence="2" key="1">
    <citation type="journal article" date="2020" name="New Phytol.">
        <title>Comparative genomics reveals dynamic genome evolution in host specialist ectomycorrhizal fungi.</title>
        <authorList>
            <person name="Lofgren L.A."/>
            <person name="Nguyen N.H."/>
            <person name="Vilgalys R."/>
            <person name="Ruytinx J."/>
            <person name="Liao H.L."/>
            <person name="Branco S."/>
            <person name="Kuo A."/>
            <person name="LaButti K."/>
            <person name="Lipzen A."/>
            <person name="Andreopoulos W."/>
            <person name="Pangilinan J."/>
            <person name="Riley R."/>
            <person name="Hundley H."/>
            <person name="Na H."/>
            <person name="Barry K."/>
            <person name="Grigoriev I.V."/>
            <person name="Stajich J.E."/>
            <person name="Kennedy P.G."/>
        </authorList>
    </citation>
    <scope>NUCLEOTIDE SEQUENCE</scope>
    <source>
        <strain evidence="2">S12</strain>
    </source>
</reference>
<organism evidence="2 3">
    <name type="scientific">Suillus plorans</name>
    <dbReference type="NCBI Taxonomy" id="116603"/>
    <lineage>
        <taxon>Eukaryota</taxon>
        <taxon>Fungi</taxon>
        <taxon>Dikarya</taxon>
        <taxon>Basidiomycota</taxon>
        <taxon>Agaricomycotina</taxon>
        <taxon>Agaricomycetes</taxon>
        <taxon>Agaricomycetidae</taxon>
        <taxon>Boletales</taxon>
        <taxon>Suillineae</taxon>
        <taxon>Suillaceae</taxon>
        <taxon>Suillus</taxon>
    </lineage>
</organism>
<proteinExistence type="predicted"/>
<dbReference type="OrthoDB" id="5598396at2759"/>
<dbReference type="InterPro" id="IPR052925">
    <property type="entry name" value="Phage_Integrase-like_Recomb"/>
</dbReference>
<gene>
    <name evidence="2" type="ORF">HD556DRAFT_1191721</name>
</gene>
<evidence type="ECO:0000313" key="3">
    <source>
        <dbReference type="Proteomes" id="UP000719766"/>
    </source>
</evidence>
<dbReference type="SUPFAM" id="SSF56349">
    <property type="entry name" value="DNA breaking-rejoining enzymes"/>
    <property type="match status" value="1"/>
</dbReference>
<comment type="caution">
    <text evidence="2">The sequence shown here is derived from an EMBL/GenBank/DDBJ whole genome shotgun (WGS) entry which is preliminary data.</text>
</comment>
<keyword evidence="1" id="KW-0233">DNA recombination</keyword>
<dbReference type="InterPro" id="IPR011010">
    <property type="entry name" value="DNA_brk_join_enz"/>
</dbReference>
<feature type="non-terminal residue" evidence="2">
    <location>
        <position position="1"/>
    </location>
</feature>
<dbReference type="PANTHER" id="PTHR34605">
    <property type="entry name" value="PHAGE_INTEGRASE DOMAIN-CONTAINING PROTEIN"/>
    <property type="match status" value="1"/>
</dbReference>
<dbReference type="Gene3D" id="1.10.443.10">
    <property type="entry name" value="Intergrase catalytic core"/>
    <property type="match status" value="1"/>
</dbReference>
<dbReference type="GO" id="GO:0006310">
    <property type="term" value="P:DNA recombination"/>
    <property type="evidence" value="ECO:0007669"/>
    <property type="project" value="UniProtKB-KW"/>
</dbReference>
<name>A0A9P7AE85_9AGAM</name>
<accession>A0A9P7AE85</accession>
<evidence type="ECO:0000313" key="2">
    <source>
        <dbReference type="EMBL" id="KAG1787510.1"/>
    </source>
</evidence>